<dbReference type="AlphaFoldDB" id="A0AAE1B3E5"/>
<dbReference type="Proteomes" id="UP001283361">
    <property type="component" value="Unassembled WGS sequence"/>
</dbReference>
<feature type="region of interest" description="Disordered" evidence="1">
    <location>
        <begin position="55"/>
        <end position="74"/>
    </location>
</feature>
<dbReference type="EMBL" id="JAWDGP010000708">
    <property type="protein sequence ID" value="KAK3798201.1"/>
    <property type="molecule type" value="Genomic_DNA"/>
</dbReference>
<accession>A0AAE1B3E5</accession>
<evidence type="ECO:0000256" key="1">
    <source>
        <dbReference type="SAM" id="MobiDB-lite"/>
    </source>
</evidence>
<keyword evidence="3" id="KW-1185">Reference proteome</keyword>
<organism evidence="2 3">
    <name type="scientific">Elysia crispata</name>
    <name type="common">lettuce slug</name>
    <dbReference type="NCBI Taxonomy" id="231223"/>
    <lineage>
        <taxon>Eukaryota</taxon>
        <taxon>Metazoa</taxon>
        <taxon>Spiralia</taxon>
        <taxon>Lophotrochozoa</taxon>
        <taxon>Mollusca</taxon>
        <taxon>Gastropoda</taxon>
        <taxon>Heterobranchia</taxon>
        <taxon>Euthyneura</taxon>
        <taxon>Panpulmonata</taxon>
        <taxon>Sacoglossa</taxon>
        <taxon>Placobranchoidea</taxon>
        <taxon>Plakobranchidae</taxon>
        <taxon>Elysia</taxon>
    </lineage>
</organism>
<evidence type="ECO:0000313" key="3">
    <source>
        <dbReference type="Proteomes" id="UP001283361"/>
    </source>
</evidence>
<sequence>MSKFNQTYGSNKRAVSGFSSMVSSKLPLLTVPSSGALDATFKPVAGLPKFWAGCPNSSSQAADEDVFSRARSYA</sequence>
<name>A0AAE1B3E5_9GAST</name>
<gene>
    <name evidence="2" type="ORF">RRG08_009523</name>
</gene>
<proteinExistence type="predicted"/>
<protein>
    <submittedName>
        <fullName evidence="2">Uncharacterized protein</fullName>
    </submittedName>
</protein>
<reference evidence="2" key="1">
    <citation type="journal article" date="2023" name="G3 (Bethesda)">
        <title>A reference genome for the long-term kleptoplast-retaining sea slug Elysia crispata morphotype clarki.</title>
        <authorList>
            <person name="Eastman K.E."/>
            <person name="Pendleton A.L."/>
            <person name="Shaikh M.A."/>
            <person name="Suttiyut T."/>
            <person name="Ogas R."/>
            <person name="Tomko P."/>
            <person name="Gavelis G."/>
            <person name="Widhalm J.R."/>
            <person name="Wisecaver J.H."/>
        </authorList>
    </citation>
    <scope>NUCLEOTIDE SEQUENCE</scope>
    <source>
        <strain evidence="2">ECLA1</strain>
    </source>
</reference>
<evidence type="ECO:0000313" key="2">
    <source>
        <dbReference type="EMBL" id="KAK3798201.1"/>
    </source>
</evidence>
<comment type="caution">
    <text evidence="2">The sequence shown here is derived from an EMBL/GenBank/DDBJ whole genome shotgun (WGS) entry which is preliminary data.</text>
</comment>